<keyword evidence="5" id="KW-1185">Reference proteome</keyword>
<dbReference type="InterPro" id="IPR029058">
    <property type="entry name" value="AB_hydrolase_fold"/>
</dbReference>
<dbReference type="PANTHER" id="PTHR48081">
    <property type="entry name" value="AB HYDROLASE SUPERFAMILY PROTEIN C4A8.06C"/>
    <property type="match status" value="1"/>
</dbReference>
<dbReference type="AlphaFoldDB" id="A1B8U6"/>
<protein>
    <recommendedName>
        <fullName evidence="3">BD-FAE-like domain-containing protein</fullName>
    </recommendedName>
</protein>
<dbReference type="Gene3D" id="3.40.50.1820">
    <property type="entry name" value="alpha/beta hydrolase"/>
    <property type="match status" value="1"/>
</dbReference>
<evidence type="ECO:0000256" key="2">
    <source>
        <dbReference type="SAM" id="SignalP"/>
    </source>
</evidence>
<keyword evidence="2" id="KW-0732">Signal</keyword>
<dbReference type="InterPro" id="IPR050300">
    <property type="entry name" value="GDXG_lipolytic_enzyme"/>
</dbReference>
<dbReference type="STRING" id="318586.Pden_3874"/>
<evidence type="ECO:0000259" key="3">
    <source>
        <dbReference type="Pfam" id="PF20434"/>
    </source>
</evidence>
<feature type="domain" description="BD-FAE-like" evidence="3">
    <location>
        <begin position="54"/>
        <end position="259"/>
    </location>
</feature>
<evidence type="ECO:0000313" key="4">
    <source>
        <dbReference type="EMBL" id="ABL71940.1"/>
    </source>
</evidence>
<dbReference type="HOGENOM" id="CLU_012494_4_0_5"/>
<dbReference type="Pfam" id="PF20434">
    <property type="entry name" value="BD-FAE"/>
    <property type="match status" value="1"/>
</dbReference>
<dbReference type="InterPro" id="IPR049492">
    <property type="entry name" value="BD-FAE-like_dom"/>
</dbReference>
<gene>
    <name evidence="4" type="ordered locus">Pden_3874</name>
</gene>
<dbReference type="eggNOG" id="COG0657">
    <property type="taxonomic scope" value="Bacteria"/>
</dbReference>
<reference evidence="5" key="1">
    <citation type="submission" date="2006-12" db="EMBL/GenBank/DDBJ databases">
        <title>Complete sequence of chromosome 2 of Paracoccus denitrificans PD1222.</title>
        <authorList>
            <person name="Copeland A."/>
            <person name="Lucas S."/>
            <person name="Lapidus A."/>
            <person name="Barry K."/>
            <person name="Detter J.C."/>
            <person name="Glavina del Rio T."/>
            <person name="Hammon N."/>
            <person name="Israni S."/>
            <person name="Dalin E."/>
            <person name="Tice H."/>
            <person name="Pitluck S."/>
            <person name="Munk A.C."/>
            <person name="Brettin T."/>
            <person name="Bruce D."/>
            <person name="Han C."/>
            <person name="Tapia R."/>
            <person name="Gilna P."/>
            <person name="Schmutz J."/>
            <person name="Larimer F."/>
            <person name="Land M."/>
            <person name="Hauser L."/>
            <person name="Kyrpides N."/>
            <person name="Lykidis A."/>
            <person name="Spiro S."/>
            <person name="Richardson D.J."/>
            <person name="Moir J.W.B."/>
            <person name="Ferguson S.J."/>
            <person name="van Spanning R.J.M."/>
            <person name="Richardson P."/>
        </authorList>
    </citation>
    <scope>NUCLEOTIDE SEQUENCE [LARGE SCALE GENOMIC DNA]</scope>
    <source>
        <strain evidence="5">Pd 1222</strain>
    </source>
</reference>
<evidence type="ECO:0000256" key="1">
    <source>
        <dbReference type="ARBA" id="ARBA00022801"/>
    </source>
</evidence>
<dbReference type="EMBL" id="CP000490">
    <property type="protein sequence ID" value="ABL71940.1"/>
    <property type="molecule type" value="Genomic_DNA"/>
</dbReference>
<sequence>MLALAQPTRIRTVRMALTRRSTLAILAALAAGPVVARQELLDLAYSDSSPRNLLDIHLPRGDGPFPWLLDLHGGGFRAGDKRLLPVPPQLGESGIAVVRMNYRLSNQARWPAQEQDVLAAAAFLNRHGPDLGLAPGRMALGGRSAGAFMAVSAALTLVQDGRPPRAVVDFYGPMDFGSMDADMARMDGKPTRLPADSPKSAESLLVGYAVGQRRAEATALSPVGRLRAMRPGTALPPLLIRHGARDRIVPPGQARRLREAWQEIDPEAPVDFALLPDEGHGSVGFASTRTRGQLAAFLARHLAG</sequence>
<organism evidence="4 5">
    <name type="scientific">Paracoccus denitrificans (strain Pd 1222)</name>
    <dbReference type="NCBI Taxonomy" id="318586"/>
    <lineage>
        <taxon>Bacteria</taxon>
        <taxon>Pseudomonadati</taxon>
        <taxon>Pseudomonadota</taxon>
        <taxon>Alphaproteobacteria</taxon>
        <taxon>Rhodobacterales</taxon>
        <taxon>Paracoccaceae</taxon>
        <taxon>Paracoccus</taxon>
    </lineage>
</organism>
<dbReference type="GO" id="GO:0016787">
    <property type="term" value="F:hydrolase activity"/>
    <property type="evidence" value="ECO:0007669"/>
    <property type="project" value="UniProtKB-KW"/>
</dbReference>
<proteinExistence type="predicted"/>
<dbReference type="SUPFAM" id="SSF53474">
    <property type="entry name" value="alpha/beta-Hydrolases"/>
    <property type="match status" value="1"/>
</dbReference>
<dbReference type="Proteomes" id="UP000000361">
    <property type="component" value="Chromosome 2"/>
</dbReference>
<feature type="signal peptide" evidence="2">
    <location>
        <begin position="1"/>
        <end position="36"/>
    </location>
</feature>
<dbReference type="KEGG" id="pde:Pden_3874"/>
<accession>A1B8U6</accession>
<dbReference type="EnsemblBacteria" id="ABL71940">
    <property type="protein sequence ID" value="ABL71940"/>
    <property type="gene ID" value="Pden_3874"/>
</dbReference>
<name>A1B8U6_PARDP</name>
<evidence type="ECO:0000313" key="5">
    <source>
        <dbReference type="Proteomes" id="UP000000361"/>
    </source>
</evidence>
<keyword evidence="1" id="KW-0378">Hydrolase</keyword>
<feature type="chain" id="PRO_5002632419" description="BD-FAE-like domain-containing protein" evidence="2">
    <location>
        <begin position="37"/>
        <end position="304"/>
    </location>
</feature>